<evidence type="ECO:0000256" key="1">
    <source>
        <dbReference type="ARBA" id="ARBA00004442"/>
    </source>
</evidence>
<dbReference type="GO" id="GO:0015562">
    <property type="term" value="F:efflux transmembrane transporter activity"/>
    <property type="evidence" value="ECO:0007669"/>
    <property type="project" value="InterPro"/>
</dbReference>
<sequence>MFKRSIITAILAGVAMSLQAQTPMTLTDILTTVEKNNPGLKMYEAEARAFKEAAKGAYSWMPPEAGAGIFMTPYNTKEIKANPAMMNEGMGFFMVSAQQMFPNRKKQDAEADWMRSMSTVETEKRKVALNELRYAAKKSYYEWLVLQKRQMVLDEGSRILDFMIKSAEIRYKNGLGKISAYYKAKAALANIENMKLMLDNDIRLKRIMLNSLMYRKVDHEFTIDTLYTWKDFPASILDSAYLIDRRSDIQALQRNIEVNNLQRNAELAKLKPEFGIKYDHMIGLAAQPSQFSLMAMVKLPLAKWSSKMNKAKAESLVWQNESLKSQQQMILNEAAGMAGSARTELETKKKQMRLYETQIVPALQRNFQTMQLGYEQNTEELFELFDAWEALNMTRLEYLDQLKAALLLQAELEKILEVK</sequence>
<evidence type="ECO:0000256" key="5">
    <source>
        <dbReference type="ARBA" id="ARBA00023237"/>
    </source>
</evidence>
<keyword evidence="2" id="KW-1134">Transmembrane beta strand</keyword>
<dbReference type="STRING" id="550983.A4R26_09280"/>
<comment type="caution">
    <text evidence="7">The sequence shown here is derived from an EMBL/GenBank/DDBJ whole genome shotgun (WGS) entry which is preliminary data.</text>
</comment>
<dbReference type="Proteomes" id="UP000192276">
    <property type="component" value="Unassembled WGS sequence"/>
</dbReference>
<evidence type="ECO:0000256" key="6">
    <source>
        <dbReference type="SAM" id="SignalP"/>
    </source>
</evidence>
<proteinExistence type="predicted"/>
<protein>
    <submittedName>
        <fullName evidence="7">Transporter</fullName>
    </submittedName>
</protein>
<keyword evidence="4" id="KW-0472">Membrane</keyword>
<organism evidence="7 8">
    <name type="scientific">Niastella populi</name>
    <dbReference type="NCBI Taxonomy" id="550983"/>
    <lineage>
        <taxon>Bacteria</taxon>
        <taxon>Pseudomonadati</taxon>
        <taxon>Bacteroidota</taxon>
        <taxon>Chitinophagia</taxon>
        <taxon>Chitinophagales</taxon>
        <taxon>Chitinophagaceae</taxon>
        <taxon>Niastella</taxon>
    </lineage>
</organism>
<gene>
    <name evidence="7" type="ORF">A4R26_09280</name>
</gene>
<dbReference type="PANTHER" id="PTHR30026">
    <property type="entry name" value="OUTER MEMBRANE PROTEIN TOLC"/>
    <property type="match status" value="1"/>
</dbReference>
<evidence type="ECO:0000256" key="3">
    <source>
        <dbReference type="ARBA" id="ARBA00022692"/>
    </source>
</evidence>
<dbReference type="AlphaFoldDB" id="A0A1V9EHR4"/>
<feature type="signal peptide" evidence="6">
    <location>
        <begin position="1"/>
        <end position="20"/>
    </location>
</feature>
<keyword evidence="8" id="KW-1185">Reference proteome</keyword>
<dbReference type="PANTHER" id="PTHR30026:SF20">
    <property type="entry name" value="OUTER MEMBRANE PROTEIN TOLC"/>
    <property type="match status" value="1"/>
</dbReference>
<dbReference type="GO" id="GO:0009279">
    <property type="term" value="C:cell outer membrane"/>
    <property type="evidence" value="ECO:0007669"/>
    <property type="project" value="UniProtKB-SubCell"/>
</dbReference>
<dbReference type="GO" id="GO:1990281">
    <property type="term" value="C:efflux pump complex"/>
    <property type="evidence" value="ECO:0007669"/>
    <property type="project" value="TreeGrafter"/>
</dbReference>
<keyword evidence="5" id="KW-0998">Cell outer membrane</keyword>
<evidence type="ECO:0000256" key="4">
    <source>
        <dbReference type="ARBA" id="ARBA00023136"/>
    </source>
</evidence>
<dbReference type="OrthoDB" id="920360at2"/>
<dbReference type="RefSeq" id="WP_081171348.1">
    <property type="nucleotide sequence ID" value="NZ_LWBP01000254.1"/>
</dbReference>
<keyword evidence="3" id="KW-0812">Transmembrane</keyword>
<comment type="subcellular location">
    <subcellularLocation>
        <location evidence="1">Cell outer membrane</location>
    </subcellularLocation>
</comment>
<name>A0A1V9EHR4_9BACT</name>
<feature type="chain" id="PRO_5012122076" evidence="6">
    <location>
        <begin position="21"/>
        <end position="419"/>
    </location>
</feature>
<accession>A0A1V9EHR4</accession>
<dbReference type="InterPro" id="IPR051906">
    <property type="entry name" value="TolC-like"/>
</dbReference>
<evidence type="ECO:0000313" key="7">
    <source>
        <dbReference type="EMBL" id="OQP45680.1"/>
    </source>
</evidence>
<keyword evidence="6" id="KW-0732">Signal</keyword>
<evidence type="ECO:0000313" key="8">
    <source>
        <dbReference type="Proteomes" id="UP000192276"/>
    </source>
</evidence>
<dbReference type="Gene3D" id="1.20.1600.10">
    <property type="entry name" value="Outer membrane efflux proteins (OEP)"/>
    <property type="match status" value="1"/>
</dbReference>
<dbReference type="GO" id="GO:0015288">
    <property type="term" value="F:porin activity"/>
    <property type="evidence" value="ECO:0007669"/>
    <property type="project" value="TreeGrafter"/>
</dbReference>
<dbReference type="SUPFAM" id="SSF56954">
    <property type="entry name" value="Outer membrane efflux proteins (OEP)"/>
    <property type="match status" value="1"/>
</dbReference>
<reference evidence="8" key="1">
    <citation type="submission" date="2016-04" db="EMBL/GenBank/DDBJ databases">
        <authorList>
            <person name="Chen L."/>
            <person name="Zhuang W."/>
            <person name="Wang G."/>
        </authorList>
    </citation>
    <scope>NUCLEOTIDE SEQUENCE [LARGE SCALE GENOMIC DNA]</scope>
    <source>
        <strain evidence="8">208</strain>
    </source>
</reference>
<dbReference type="EMBL" id="LWBP01000254">
    <property type="protein sequence ID" value="OQP45680.1"/>
    <property type="molecule type" value="Genomic_DNA"/>
</dbReference>
<evidence type="ECO:0000256" key="2">
    <source>
        <dbReference type="ARBA" id="ARBA00022452"/>
    </source>
</evidence>